<sequence>MLYKIYIVVLFLFAVSTYNFAQSFGFGCLGLVGGYAGYNYQQYQPGMLETYVNQFNTRVLSSDEKKLDKFGKAEGYRFGLNFFRAKFSGFFVTAKGYYQKLSESHDGVLVTRAGRFDYDYDLDLKSWGIGLDVGIPLFNGLHWKILDGALLINSARLTETVNSFAGTSVQKFNNDKTELGYSVGSGFVVEILKNYISVEGIFAYSYLKIDKMKTDENFQFKDLIESPDENEPFIKSGGFNAVLQLNVGFPL</sequence>
<dbReference type="RefSeq" id="WP_304148151.1">
    <property type="nucleotide sequence ID" value="NZ_JAOAIE010000128.1"/>
</dbReference>
<comment type="caution">
    <text evidence="1">The sequence shown here is derived from an EMBL/GenBank/DDBJ whole genome shotgun (WGS) entry which is preliminary data.</text>
</comment>
<dbReference type="AlphaFoldDB" id="A0A7V3E6Y3"/>
<dbReference type="EMBL" id="DSUJ01000008">
    <property type="protein sequence ID" value="HFI90782.1"/>
    <property type="molecule type" value="Genomic_DNA"/>
</dbReference>
<name>A0A7V3E6Y3_9BACT</name>
<dbReference type="PROSITE" id="PS51257">
    <property type="entry name" value="PROKAR_LIPOPROTEIN"/>
    <property type="match status" value="1"/>
</dbReference>
<accession>A0A7V3E6Y3</accession>
<reference evidence="1" key="1">
    <citation type="journal article" date="2020" name="mSystems">
        <title>Genome- and Community-Level Interaction Insights into Carbon Utilization and Element Cycling Functions of Hydrothermarchaeota in Hydrothermal Sediment.</title>
        <authorList>
            <person name="Zhou Z."/>
            <person name="Liu Y."/>
            <person name="Xu W."/>
            <person name="Pan J."/>
            <person name="Luo Z.H."/>
            <person name="Li M."/>
        </authorList>
    </citation>
    <scope>NUCLEOTIDE SEQUENCE [LARGE SCALE GENOMIC DNA]</scope>
    <source>
        <strain evidence="1">SpSt-479</strain>
    </source>
</reference>
<evidence type="ECO:0008006" key="2">
    <source>
        <dbReference type="Google" id="ProtNLM"/>
    </source>
</evidence>
<protein>
    <recommendedName>
        <fullName evidence="2">Outer membrane protein beta-barrel domain-containing protein</fullName>
    </recommendedName>
</protein>
<proteinExistence type="predicted"/>
<evidence type="ECO:0000313" key="1">
    <source>
        <dbReference type="EMBL" id="HFI90782.1"/>
    </source>
</evidence>
<organism evidence="1">
    <name type="scientific">Ignavibacterium album</name>
    <dbReference type="NCBI Taxonomy" id="591197"/>
    <lineage>
        <taxon>Bacteria</taxon>
        <taxon>Pseudomonadati</taxon>
        <taxon>Ignavibacteriota</taxon>
        <taxon>Ignavibacteria</taxon>
        <taxon>Ignavibacteriales</taxon>
        <taxon>Ignavibacteriaceae</taxon>
        <taxon>Ignavibacterium</taxon>
    </lineage>
</organism>
<gene>
    <name evidence="1" type="ORF">ENS31_04520</name>
</gene>